<keyword evidence="3" id="KW-0446">Lipid-binding</keyword>
<dbReference type="RefSeq" id="WP_398655139.1">
    <property type="nucleotide sequence ID" value="NZ_JBITDC010000002.1"/>
</dbReference>
<sequence length="215" mass="22761">MTTAQDLLIVSMGVEPDAPVHTGDLSLALAGAELVDLVEAEAVTLDGDLIVPGLLPSTGDRLLDDAASSLVRQQPYESTEDWLWRRGRGLASAYLAALESDGLITRARGRWLPMPTGRRSLTDSPLRRRAEERRASGEPVLAALAAAVGIEDKPTEPTDSAGRQEASDDGPGPDGTGDAVEAVLAAVGDAVTELESVRQRRTIEDAAFDNVWRAP</sequence>
<feature type="region of interest" description="Disordered" evidence="5">
    <location>
        <begin position="114"/>
        <end position="180"/>
    </location>
</feature>
<comment type="caution">
    <text evidence="6">The sequence shown here is derived from an EMBL/GenBank/DDBJ whole genome shotgun (WGS) entry which is preliminary data.</text>
</comment>
<dbReference type="Pfam" id="PF05719">
    <property type="entry name" value="GPP34"/>
    <property type="match status" value="1"/>
</dbReference>
<evidence type="ECO:0000313" key="6">
    <source>
        <dbReference type="EMBL" id="MFI5674197.1"/>
    </source>
</evidence>
<name>A0ABW7XVT4_STRCE</name>
<organism evidence="6 7">
    <name type="scientific">Streptomyces cellulosae</name>
    <dbReference type="NCBI Taxonomy" id="1968"/>
    <lineage>
        <taxon>Bacteria</taxon>
        <taxon>Bacillati</taxon>
        <taxon>Actinomycetota</taxon>
        <taxon>Actinomycetes</taxon>
        <taxon>Kitasatosporales</taxon>
        <taxon>Streptomycetaceae</taxon>
        <taxon>Streptomyces</taxon>
    </lineage>
</organism>
<dbReference type="EMBL" id="JBITDC010000002">
    <property type="protein sequence ID" value="MFI5674197.1"/>
    <property type="molecule type" value="Genomic_DNA"/>
</dbReference>
<keyword evidence="7" id="KW-1185">Reference proteome</keyword>
<reference evidence="6 7" key="1">
    <citation type="submission" date="2024-10" db="EMBL/GenBank/DDBJ databases">
        <title>The Natural Products Discovery Center: Release of the First 8490 Sequenced Strains for Exploring Actinobacteria Biosynthetic Diversity.</title>
        <authorList>
            <person name="Kalkreuter E."/>
            <person name="Kautsar S.A."/>
            <person name="Yang D."/>
            <person name="Bader C.D."/>
            <person name="Teijaro C.N."/>
            <person name="Fluegel L."/>
            <person name="Davis C.M."/>
            <person name="Simpson J.R."/>
            <person name="Lauterbach L."/>
            <person name="Steele A.D."/>
            <person name="Gui C."/>
            <person name="Meng S."/>
            <person name="Li G."/>
            <person name="Viehrig K."/>
            <person name="Ye F."/>
            <person name="Su P."/>
            <person name="Kiefer A.F."/>
            <person name="Nichols A."/>
            <person name="Cepeda A.J."/>
            <person name="Yan W."/>
            <person name="Fan B."/>
            <person name="Jiang Y."/>
            <person name="Adhikari A."/>
            <person name="Zheng C.-J."/>
            <person name="Schuster L."/>
            <person name="Cowan T.M."/>
            <person name="Smanski M.J."/>
            <person name="Chevrette M.G."/>
            <person name="De Carvalho L.P.S."/>
            <person name="Shen B."/>
        </authorList>
    </citation>
    <scope>NUCLEOTIDE SEQUENCE [LARGE SCALE GENOMIC DNA]</scope>
    <source>
        <strain evidence="6 7">NPDC051599</strain>
    </source>
</reference>
<proteinExistence type="predicted"/>
<evidence type="ECO:0000256" key="4">
    <source>
        <dbReference type="ARBA" id="ARBA00023136"/>
    </source>
</evidence>
<evidence type="ECO:0000256" key="1">
    <source>
        <dbReference type="ARBA" id="ARBA00004255"/>
    </source>
</evidence>
<dbReference type="Proteomes" id="UP001612415">
    <property type="component" value="Unassembled WGS sequence"/>
</dbReference>
<protein>
    <submittedName>
        <fullName evidence="6">GPP34 family phosphoprotein</fullName>
    </submittedName>
</protein>
<dbReference type="InterPro" id="IPR008628">
    <property type="entry name" value="GPP34-like"/>
</dbReference>
<comment type="subcellular location">
    <subcellularLocation>
        <location evidence="1">Golgi apparatus membrane</location>
        <topology evidence="1">Peripheral membrane protein</topology>
        <orientation evidence="1">Cytoplasmic side</orientation>
    </subcellularLocation>
</comment>
<dbReference type="Gene3D" id="1.10.3630.10">
    <property type="entry name" value="yeast vps74-n-term truncation variant domain like"/>
    <property type="match status" value="1"/>
</dbReference>
<evidence type="ECO:0000256" key="2">
    <source>
        <dbReference type="ARBA" id="ARBA00023034"/>
    </source>
</evidence>
<evidence type="ECO:0000256" key="3">
    <source>
        <dbReference type="ARBA" id="ARBA00023121"/>
    </source>
</evidence>
<evidence type="ECO:0000256" key="5">
    <source>
        <dbReference type="SAM" id="MobiDB-lite"/>
    </source>
</evidence>
<gene>
    <name evidence="6" type="ORF">ACIA8P_05940</name>
</gene>
<evidence type="ECO:0000313" key="7">
    <source>
        <dbReference type="Proteomes" id="UP001612415"/>
    </source>
</evidence>
<accession>A0ABW7XVT4</accession>
<keyword evidence="4" id="KW-0472">Membrane</keyword>
<feature type="compositionally biased region" description="Basic and acidic residues" evidence="5">
    <location>
        <begin position="125"/>
        <end position="136"/>
    </location>
</feature>
<dbReference type="InterPro" id="IPR038261">
    <property type="entry name" value="GPP34-like_sf"/>
</dbReference>
<keyword evidence="2" id="KW-0333">Golgi apparatus</keyword>